<feature type="transmembrane region" description="Helical" evidence="1">
    <location>
        <begin position="243"/>
        <end position="262"/>
    </location>
</feature>
<evidence type="ECO:0000256" key="1">
    <source>
        <dbReference type="SAM" id="Phobius"/>
    </source>
</evidence>
<keyword evidence="1" id="KW-0472">Membrane</keyword>
<feature type="transmembrane region" description="Helical" evidence="1">
    <location>
        <begin position="78"/>
        <end position="100"/>
    </location>
</feature>
<feature type="transmembrane region" description="Helical" evidence="1">
    <location>
        <begin position="141"/>
        <end position="159"/>
    </location>
</feature>
<keyword evidence="1" id="KW-0812">Transmembrane</keyword>
<keyword evidence="3" id="KW-1185">Reference proteome</keyword>
<name>A0ABU7RN43_9ACTN</name>
<feature type="transmembrane region" description="Helical" evidence="1">
    <location>
        <begin position="268"/>
        <end position="288"/>
    </location>
</feature>
<sequence length="294" mass="31750">MSGRDDELERRYRHLLRLYPRWYHEQRGPEMLATLLETAGPDTVRPAWREIGPLVLGALRTRLGATVSASPGRLWLSALRVTVLLLTAYATAYALGYALVSAATWRGSPQPWLTAHLDHLVAVLVGTLALVATATGRYRRGLLLVAVLSTVELWIRGWPPFGPHTSEFGAWQEVVLMLLMLPLLRHRPAPTRQPLGWLLAIPFALVLLPNAFSVSYYLGPVTLLAVGVVLLLWSALDARAPVVAAGLLLPPALSLAVMHAGGATGASVLLAGHVGIVVVLAGIGAVRIRQQARL</sequence>
<comment type="caution">
    <text evidence="2">The sequence shown here is derived from an EMBL/GenBank/DDBJ whole genome shotgun (WGS) entry which is preliminary data.</text>
</comment>
<gene>
    <name evidence="2" type="ORF">V1633_05180</name>
</gene>
<evidence type="ECO:0008006" key="4">
    <source>
        <dbReference type="Google" id="ProtNLM"/>
    </source>
</evidence>
<dbReference type="EMBL" id="JAZGQK010000003">
    <property type="protein sequence ID" value="MEE6257886.1"/>
    <property type="molecule type" value="Genomic_DNA"/>
</dbReference>
<evidence type="ECO:0000313" key="2">
    <source>
        <dbReference type="EMBL" id="MEE6257886.1"/>
    </source>
</evidence>
<organism evidence="2 3">
    <name type="scientific">Plantactinospora sonchi</name>
    <dbReference type="NCBI Taxonomy" id="1544735"/>
    <lineage>
        <taxon>Bacteria</taxon>
        <taxon>Bacillati</taxon>
        <taxon>Actinomycetota</taxon>
        <taxon>Actinomycetes</taxon>
        <taxon>Micromonosporales</taxon>
        <taxon>Micromonosporaceae</taxon>
        <taxon>Plantactinospora</taxon>
    </lineage>
</organism>
<dbReference type="RefSeq" id="WP_331212994.1">
    <property type="nucleotide sequence ID" value="NZ_JAZGQK010000003.1"/>
</dbReference>
<reference evidence="2 3" key="1">
    <citation type="submission" date="2024-01" db="EMBL/GenBank/DDBJ databases">
        <title>Genome insights into Plantactinospora sonchi sp. nov.</title>
        <authorList>
            <person name="Wang L."/>
        </authorList>
    </citation>
    <scope>NUCLEOTIDE SEQUENCE [LARGE SCALE GENOMIC DNA]</scope>
    <source>
        <strain evidence="2 3">NEAU-QY2</strain>
    </source>
</reference>
<keyword evidence="1" id="KW-1133">Transmembrane helix</keyword>
<accession>A0ABU7RN43</accession>
<evidence type="ECO:0000313" key="3">
    <source>
        <dbReference type="Proteomes" id="UP001332243"/>
    </source>
</evidence>
<proteinExistence type="predicted"/>
<protein>
    <recommendedName>
        <fullName evidence="4">Integral membrane protein</fullName>
    </recommendedName>
</protein>
<feature type="transmembrane region" description="Helical" evidence="1">
    <location>
        <begin position="112"/>
        <end position="134"/>
    </location>
</feature>
<dbReference type="Proteomes" id="UP001332243">
    <property type="component" value="Unassembled WGS sequence"/>
</dbReference>
<feature type="transmembrane region" description="Helical" evidence="1">
    <location>
        <begin position="218"/>
        <end position="236"/>
    </location>
</feature>